<protein>
    <recommendedName>
        <fullName evidence="1">Type 4 fimbrial biogenesis protein PilX N-terminal domain-containing protein</fullName>
    </recommendedName>
</protein>
<evidence type="ECO:0000313" key="2">
    <source>
        <dbReference type="EMBL" id="NSL55586.1"/>
    </source>
</evidence>
<dbReference type="InterPro" id="IPR025746">
    <property type="entry name" value="PilX_N_dom"/>
</dbReference>
<evidence type="ECO:0000259" key="1">
    <source>
        <dbReference type="Pfam" id="PF14341"/>
    </source>
</evidence>
<keyword evidence="3" id="KW-1185">Reference proteome</keyword>
<gene>
    <name evidence="2" type="ORF">HJ583_011165</name>
</gene>
<dbReference type="RefSeq" id="WP_170021955.1">
    <property type="nucleotide sequence ID" value="NZ_JABCSC020000002.1"/>
</dbReference>
<feature type="domain" description="Type 4 fimbrial biogenesis protein PilX N-terminal" evidence="1">
    <location>
        <begin position="9"/>
        <end position="55"/>
    </location>
</feature>
<reference evidence="2 3" key="1">
    <citation type="submission" date="2020-06" db="EMBL/GenBank/DDBJ databases">
        <title>Draft genome of Uliginosibacterium sp. IMCC34675.</title>
        <authorList>
            <person name="Song J."/>
        </authorList>
    </citation>
    <scope>NUCLEOTIDE SEQUENCE [LARGE SCALE GENOMIC DNA]</scope>
    <source>
        <strain evidence="2 3">IMCC34675</strain>
    </source>
</reference>
<accession>A0ABX2IMP6</accession>
<sequence length="165" mass="16986">MSYFGKKEQGLSLIVSLVLLLALTILVLSATRTGTLGERITGNHMDRSRAYQAAEQALSQAQAALTANGEACMGPCTSIPNTGIGAASAANTVPSAWSDTDSKEVTLATGQGTSAKFVINALTPASSFVPTGKESCLPYSIMGRGQGLNSNSVVILQAISFVCPM</sequence>
<evidence type="ECO:0000313" key="3">
    <source>
        <dbReference type="Proteomes" id="UP000778523"/>
    </source>
</evidence>
<comment type="caution">
    <text evidence="2">The sequence shown here is derived from an EMBL/GenBank/DDBJ whole genome shotgun (WGS) entry which is preliminary data.</text>
</comment>
<name>A0ABX2IMP6_9RHOO</name>
<organism evidence="2 3">
    <name type="scientific">Uliginosibacterium aquaticum</name>
    <dbReference type="NCBI Taxonomy" id="2731212"/>
    <lineage>
        <taxon>Bacteria</taxon>
        <taxon>Pseudomonadati</taxon>
        <taxon>Pseudomonadota</taxon>
        <taxon>Betaproteobacteria</taxon>
        <taxon>Rhodocyclales</taxon>
        <taxon>Zoogloeaceae</taxon>
        <taxon>Uliginosibacterium</taxon>
    </lineage>
</organism>
<proteinExistence type="predicted"/>
<dbReference type="Proteomes" id="UP000778523">
    <property type="component" value="Unassembled WGS sequence"/>
</dbReference>
<dbReference type="Pfam" id="PF14341">
    <property type="entry name" value="PilX_N"/>
    <property type="match status" value="1"/>
</dbReference>
<dbReference type="EMBL" id="JABCSC020000002">
    <property type="protein sequence ID" value="NSL55586.1"/>
    <property type="molecule type" value="Genomic_DNA"/>
</dbReference>